<dbReference type="PRINTS" id="PR00032">
    <property type="entry name" value="HTHARAC"/>
</dbReference>
<evidence type="ECO:0000256" key="2">
    <source>
        <dbReference type="ARBA" id="ARBA00023125"/>
    </source>
</evidence>
<dbReference type="RefSeq" id="WP_090294821.1">
    <property type="nucleotide sequence ID" value="NZ_FNKI01000002.1"/>
</dbReference>
<keyword evidence="2 6" id="KW-0238">DNA-binding</keyword>
<dbReference type="OrthoDB" id="1451418at2"/>
<dbReference type="SUPFAM" id="SSF46689">
    <property type="entry name" value="Homeodomain-like"/>
    <property type="match status" value="1"/>
</dbReference>
<dbReference type="PROSITE" id="PS50112">
    <property type="entry name" value="PAS"/>
    <property type="match status" value="1"/>
</dbReference>
<dbReference type="PROSITE" id="PS00041">
    <property type="entry name" value="HTH_ARAC_FAMILY_1"/>
    <property type="match status" value="1"/>
</dbReference>
<dbReference type="InterPro" id="IPR000014">
    <property type="entry name" value="PAS"/>
</dbReference>
<feature type="domain" description="PAS" evidence="5">
    <location>
        <begin position="75"/>
        <end position="129"/>
    </location>
</feature>
<evidence type="ECO:0000313" key="6">
    <source>
        <dbReference type="EMBL" id="SDW17268.1"/>
    </source>
</evidence>
<dbReference type="InterPro" id="IPR009057">
    <property type="entry name" value="Homeodomain-like_sf"/>
</dbReference>
<protein>
    <submittedName>
        <fullName evidence="6">AraC-type DNA-binding protein</fullName>
    </submittedName>
</protein>
<dbReference type="InterPro" id="IPR053142">
    <property type="entry name" value="PchR_regulatory_protein"/>
</dbReference>
<dbReference type="Proteomes" id="UP000199592">
    <property type="component" value="Unassembled WGS sequence"/>
</dbReference>
<dbReference type="EMBL" id="FNMY01000001">
    <property type="protein sequence ID" value="SDW17268.1"/>
    <property type="molecule type" value="Genomic_DNA"/>
</dbReference>
<dbReference type="CDD" id="cd00130">
    <property type="entry name" value="PAS"/>
    <property type="match status" value="1"/>
</dbReference>
<evidence type="ECO:0000313" key="7">
    <source>
        <dbReference type="Proteomes" id="UP000199592"/>
    </source>
</evidence>
<gene>
    <name evidence="6" type="ORF">SAMN04487892_0591</name>
</gene>
<dbReference type="STRING" id="1073328.SAMN05216294_1941"/>
<dbReference type="InterPro" id="IPR020449">
    <property type="entry name" value="Tscrpt_reg_AraC-type_HTH"/>
</dbReference>
<dbReference type="SUPFAM" id="SSF55785">
    <property type="entry name" value="PYP-like sensor domain (PAS domain)"/>
    <property type="match status" value="1"/>
</dbReference>
<reference evidence="7" key="1">
    <citation type="submission" date="2016-10" db="EMBL/GenBank/DDBJ databases">
        <authorList>
            <person name="Varghese N."/>
            <person name="Submissions S."/>
        </authorList>
    </citation>
    <scope>NUCLEOTIDE SEQUENCE [LARGE SCALE GENOMIC DNA]</scope>
    <source>
        <strain evidence="7">DSM 25030</strain>
    </source>
</reference>
<keyword evidence="3" id="KW-0804">Transcription</keyword>
<dbReference type="AlphaFoldDB" id="A0A1H2RDJ2"/>
<name>A0A1H2RDJ2_9FLAO</name>
<feature type="domain" description="HTH araC/xylS-type" evidence="4">
    <location>
        <begin position="210"/>
        <end position="308"/>
    </location>
</feature>
<evidence type="ECO:0000259" key="4">
    <source>
        <dbReference type="PROSITE" id="PS01124"/>
    </source>
</evidence>
<dbReference type="Pfam" id="PF12833">
    <property type="entry name" value="HTH_18"/>
    <property type="match status" value="1"/>
</dbReference>
<dbReference type="PANTHER" id="PTHR47893:SF1">
    <property type="entry name" value="REGULATORY PROTEIN PCHR"/>
    <property type="match status" value="1"/>
</dbReference>
<sequence length="308" mass="35158">MPNSDDFRVKRIQKMLLEMAKGNFFYSIEPSDKNDNIASLVVLLNMVNEEIGAAFIHQGFANAHNTPQCVIQLSLILDAQGQIELVTNGTCSLMSYLPKDLIGKHITEFLSEKSGKKWTKKMAKHLKRERSETVLFLEFVTNDGLVLSKDCQLSVYQALDGSGQKILLDSVFFSKGEPFDTGLPKKTLKVTKGIKEHKVTLTPEDIQIIRDVHDMIINNLEKDLPRLNDLARQMGTNEYKLKYGFKQIYGTTIFRFLTRERLRMAKTLIKHSTLTIKQIIQMTGFKSKTHFSRAFKDKYGMSPTDLRS</sequence>
<keyword evidence="1" id="KW-0805">Transcription regulation</keyword>
<accession>A0A1H2RDJ2</accession>
<dbReference type="InterPro" id="IPR018060">
    <property type="entry name" value="HTH_AraC"/>
</dbReference>
<proteinExistence type="predicted"/>
<keyword evidence="7" id="KW-1185">Reference proteome</keyword>
<dbReference type="PANTHER" id="PTHR47893">
    <property type="entry name" value="REGULATORY PROTEIN PCHR"/>
    <property type="match status" value="1"/>
</dbReference>
<evidence type="ECO:0000259" key="5">
    <source>
        <dbReference type="PROSITE" id="PS50112"/>
    </source>
</evidence>
<dbReference type="SMART" id="SM00342">
    <property type="entry name" value="HTH_ARAC"/>
    <property type="match status" value="1"/>
</dbReference>
<dbReference type="Gene3D" id="3.30.450.20">
    <property type="entry name" value="PAS domain"/>
    <property type="match status" value="1"/>
</dbReference>
<dbReference type="InterPro" id="IPR018062">
    <property type="entry name" value="HTH_AraC-typ_CS"/>
</dbReference>
<evidence type="ECO:0000256" key="3">
    <source>
        <dbReference type="ARBA" id="ARBA00023163"/>
    </source>
</evidence>
<dbReference type="PROSITE" id="PS01124">
    <property type="entry name" value="HTH_ARAC_FAMILY_2"/>
    <property type="match status" value="1"/>
</dbReference>
<organism evidence="6 7">
    <name type="scientific">Flagellimonas zhangzhouensis</name>
    <dbReference type="NCBI Taxonomy" id="1073328"/>
    <lineage>
        <taxon>Bacteria</taxon>
        <taxon>Pseudomonadati</taxon>
        <taxon>Bacteroidota</taxon>
        <taxon>Flavobacteriia</taxon>
        <taxon>Flavobacteriales</taxon>
        <taxon>Flavobacteriaceae</taxon>
        <taxon>Flagellimonas</taxon>
    </lineage>
</organism>
<evidence type="ECO:0000256" key="1">
    <source>
        <dbReference type="ARBA" id="ARBA00023015"/>
    </source>
</evidence>
<dbReference type="GO" id="GO:0003700">
    <property type="term" value="F:DNA-binding transcription factor activity"/>
    <property type="evidence" value="ECO:0007669"/>
    <property type="project" value="InterPro"/>
</dbReference>
<dbReference type="Gene3D" id="1.10.10.60">
    <property type="entry name" value="Homeodomain-like"/>
    <property type="match status" value="2"/>
</dbReference>
<dbReference type="InterPro" id="IPR035965">
    <property type="entry name" value="PAS-like_dom_sf"/>
</dbReference>
<dbReference type="GO" id="GO:0043565">
    <property type="term" value="F:sequence-specific DNA binding"/>
    <property type="evidence" value="ECO:0007669"/>
    <property type="project" value="InterPro"/>
</dbReference>